<dbReference type="SUPFAM" id="SSF50182">
    <property type="entry name" value="Sm-like ribonucleoproteins"/>
    <property type="match status" value="1"/>
</dbReference>
<sequence>MVDTFIRDISREDIIRLAVFLVIIIVGNWLIKRVAKFSAAKDSRFFQKSLPIIDSLADWVTFYGIIILLLLTFSKNELLFEPLYTHGEVKVTILLIVIAFLIVSLAHRLVKLFNKYILSSVYDYYGVDRGLGYTFNQIIYYTVMFAALAVSLTSVGINLTAIGAVFGVLGIGIGFGMRNVAGNFVSGIIILFERPIEVGEIIQINDKVGRVEKIRLRSTIIRTAKEGTLIVPNQYFIEQIVKNRTSARMMAQVKVSVAFGTDTHMVQALLEQAVNEIKENEDGILDSPEPDIRFIDFHSKAMEFLIEIPVVNFEIKEKIESKLRHMVAAIFVEHNIQLPTVNLQMIDTN</sequence>
<comment type="similarity">
    <text evidence="2">Belongs to the MscS (TC 1.A.23) family.</text>
</comment>
<evidence type="ECO:0000256" key="4">
    <source>
        <dbReference type="ARBA" id="ARBA00022692"/>
    </source>
</evidence>
<comment type="subcellular location">
    <subcellularLocation>
        <location evidence="1">Cell membrane</location>
        <topology evidence="1">Multi-pass membrane protein</topology>
    </subcellularLocation>
</comment>
<keyword evidence="4 7" id="KW-0812">Transmembrane</keyword>
<dbReference type="AlphaFoldDB" id="A0A0A8X0F0"/>
<gene>
    <name evidence="10" type="ORF">SAMD00020551_1520</name>
</gene>
<evidence type="ECO:0000256" key="7">
    <source>
        <dbReference type="SAM" id="Phobius"/>
    </source>
</evidence>
<feature type="domain" description="Mechanosensitive ion channel transmembrane helices 2/3" evidence="9">
    <location>
        <begin position="137"/>
        <end position="178"/>
    </location>
</feature>
<dbReference type="InterPro" id="IPR052702">
    <property type="entry name" value="MscS-like_channel"/>
</dbReference>
<protein>
    <submittedName>
        <fullName evidence="10">Potassium efflux system KefA protein/small-conductance mechanosensitive channel</fullName>
    </submittedName>
</protein>
<feature type="transmembrane region" description="Helical" evidence="7">
    <location>
        <begin position="156"/>
        <end position="176"/>
    </location>
</feature>
<dbReference type="SUPFAM" id="SSF82861">
    <property type="entry name" value="Mechanosensitive channel protein MscS (YggB), transmembrane region"/>
    <property type="match status" value="1"/>
</dbReference>
<keyword evidence="5 7" id="KW-1133">Transmembrane helix</keyword>
<evidence type="ECO:0000256" key="6">
    <source>
        <dbReference type="ARBA" id="ARBA00023136"/>
    </source>
</evidence>
<dbReference type="Gene3D" id="2.30.30.60">
    <property type="match status" value="1"/>
</dbReference>
<feature type="transmembrane region" description="Helical" evidence="7">
    <location>
        <begin position="91"/>
        <end position="110"/>
    </location>
</feature>
<dbReference type="GO" id="GO:0055085">
    <property type="term" value="P:transmembrane transport"/>
    <property type="evidence" value="ECO:0007669"/>
    <property type="project" value="InterPro"/>
</dbReference>
<feature type="transmembrane region" description="Helical" evidence="7">
    <location>
        <begin position="131"/>
        <end position="150"/>
    </location>
</feature>
<keyword evidence="11" id="KW-1185">Reference proteome</keyword>
<dbReference type="InterPro" id="IPR011066">
    <property type="entry name" value="MscS_channel_C_sf"/>
</dbReference>
<dbReference type="Gene3D" id="1.10.287.1260">
    <property type="match status" value="1"/>
</dbReference>
<dbReference type="RefSeq" id="WP_041965228.1">
    <property type="nucleotide sequence ID" value="NZ_BASE01000031.1"/>
</dbReference>
<dbReference type="Gene3D" id="3.30.70.100">
    <property type="match status" value="1"/>
</dbReference>
<dbReference type="InterPro" id="IPR049142">
    <property type="entry name" value="MS_channel_1st"/>
</dbReference>
<accession>A0A0A8X0F0</accession>
<feature type="transmembrane region" description="Helical" evidence="7">
    <location>
        <begin position="14"/>
        <end position="31"/>
    </location>
</feature>
<dbReference type="STRING" id="1321606.SAMD00020551_1520"/>
<dbReference type="InterPro" id="IPR006685">
    <property type="entry name" value="MscS_channel_2nd"/>
</dbReference>
<dbReference type="Proteomes" id="UP000031014">
    <property type="component" value="Unassembled WGS sequence"/>
</dbReference>
<evidence type="ECO:0000256" key="2">
    <source>
        <dbReference type="ARBA" id="ARBA00008017"/>
    </source>
</evidence>
<dbReference type="EMBL" id="BASE01000031">
    <property type="protein sequence ID" value="GAM13378.1"/>
    <property type="molecule type" value="Genomic_DNA"/>
</dbReference>
<dbReference type="GO" id="GO:0005886">
    <property type="term" value="C:plasma membrane"/>
    <property type="evidence" value="ECO:0007669"/>
    <property type="project" value="UniProtKB-SubCell"/>
</dbReference>
<keyword evidence="6 7" id="KW-0472">Membrane</keyword>
<evidence type="ECO:0000256" key="1">
    <source>
        <dbReference type="ARBA" id="ARBA00004651"/>
    </source>
</evidence>
<feature type="transmembrane region" description="Helical" evidence="7">
    <location>
        <begin position="52"/>
        <end position="71"/>
    </location>
</feature>
<dbReference type="InterPro" id="IPR023408">
    <property type="entry name" value="MscS_beta-dom_sf"/>
</dbReference>
<keyword evidence="3" id="KW-1003">Cell membrane</keyword>
<proteinExistence type="inferred from homology"/>
<reference evidence="10 11" key="1">
    <citation type="submission" date="2013-06" db="EMBL/GenBank/DDBJ databases">
        <title>Whole genome shotgun sequence of Bacillus selenatarsenatis SF-1.</title>
        <authorList>
            <person name="Kuroda M."/>
            <person name="Sei K."/>
            <person name="Yamashita M."/>
            <person name="Ike M."/>
        </authorList>
    </citation>
    <scope>NUCLEOTIDE SEQUENCE [LARGE SCALE GENOMIC DNA]</scope>
    <source>
        <strain evidence="10 11">SF-1</strain>
    </source>
</reference>
<feature type="domain" description="Mechanosensitive ion channel MscS" evidence="8">
    <location>
        <begin position="180"/>
        <end position="244"/>
    </location>
</feature>
<evidence type="ECO:0000256" key="3">
    <source>
        <dbReference type="ARBA" id="ARBA00022475"/>
    </source>
</evidence>
<name>A0A0A8X0F0_MESS1</name>
<evidence type="ECO:0000313" key="11">
    <source>
        <dbReference type="Proteomes" id="UP000031014"/>
    </source>
</evidence>
<dbReference type="Pfam" id="PF21088">
    <property type="entry name" value="MS_channel_1st"/>
    <property type="match status" value="1"/>
</dbReference>
<comment type="caution">
    <text evidence="10">The sequence shown here is derived from an EMBL/GenBank/DDBJ whole genome shotgun (WGS) entry which is preliminary data.</text>
</comment>
<dbReference type="InterPro" id="IPR010920">
    <property type="entry name" value="LSM_dom_sf"/>
</dbReference>
<dbReference type="InterPro" id="IPR011014">
    <property type="entry name" value="MscS_channel_TM-2"/>
</dbReference>
<dbReference type="Pfam" id="PF00924">
    <property type="entry name" value="MS_channel_2nd"/>
    <property type="match status" value="1"/>
</dbReference>
<evidence type="ECO:0000256" key="5">
    <source>
        <dbReference type="ARBA" id="ARBA00022989"/>
    </source>
</evidence>
<evidence type="ECO:0000259" key="9">
    <source>
        <dbReference type="Pfam" id="PF21088"/>
    </source>
</evidence>
<evidence type="ECO:0000259" key="8">
    <source>
        <dbReference type="Pfam" id="PF00924"/>
    </source>
</evidence>
<organism evidence="10 11">
    <name type="scientific">Mesobacillus selenatarsenatis (strain DSM 18680 / JCM 14380 / FERM P-15431 / SF-1)</name>
    <dbReference type="NCBI Taxonomy" id="1321606"/>
    <lineage>
        <taxon>Bacteria</taxon>
        <taxon>Bacillati</taxon>
        <taxon>Bacillota</taxon>
        <taxon>Bacilli</taxon>
        <taxon>Bacillales</taxon>
        <taxon>Bacillaceae</taxon>
        <taxon>Mesobacillus</taxon>
    </lineage>
</organism>
<dbReference type="SUPFAM" id="SSF82689">
    <property type="entry name" value="Mechanosensitive channel protein MscS (YggB), C-terminal domain"/>
    <property type="match status" value="1"/>
</dbReference>
<evidence type="ECO:0000313" key="10">
    <source>
        <dbReference type="EMBL" id="GAM13378.1"/>
    </source>
</evidence>
<dbReference type="PANTHER" id="PTHR30347">
    <property type="entry name" value="POTASSIUM CHANNEL RELATED"/>
    <property type="match status" value="1"/>
</dbReference>
<dbReference type="PANTHER" id="PTHR30347:SF1">
    <property type="entry name" value="MECHANOSENSITIVE CHANNEL MSCK"/>
    <property type="match status" value="1"/>
</dbReference>
<dbReference type="OrthoDB" id="9809206at2"/>